<feature type="region of interest" description="Disordered" evidence="1">
    <location>
        <begin position="53"/>
        <end position="76"/>
    </location>
</feature>
<proteinExistence type="predicted"/>
<dbReference type="RefSeq" id="WP_146117489.1">
    <property type="nucleotide sequence ID" value="NZ_CP023272.1"/>
</dbReference>
<dbReference type="Proteomes" id="UP001236748">
    <property type="component" value="Chromosome"/>
</dbReference>
<dbReference type="SUPFAM" id="SSF56399">
    <property type="entry name" value="ADP-ribosylation"/>
    <property type="match status" value="1"/>
</dbReference>
<gene>
    <name evidence="2" type="ORF">PSH67_16690</name>
</gene>
<dbReference type="EMBL" id="CP117450">
    <property type="protein sequence ID" value="WLH04491.1"/>
    <property type="molecule type" value="Genomic_DNA"/>
</dbReference>
<evidence type="ECO:0000313" key="2">
    <source>
        <dbReference type="EMBL" id="WLH04491.1"/>
    </source>
</evidence>
<evidence type="ECO:0000256" key="1">
    <source>
        <dbReference type="SAM" id="MobiDB-lite"/>
    </source>
</evidence>
<keyword evidence="3" id="KW-1185">Reference proteome</keyword>
<dbReference type="Gene3D" id="3.90.210.10">
    <property type="entry name" value="Heat-Labile Enterotoxin, subunit A"/>
    <property type="match status" value="1"/>
</dbReference>
<accession>A0ABY9FMF9</accession>
<reference evidence="2 3" key="1">
    <citation type="submission" date="2023-02" db="EMBL/GenBank/DDBJ databases">
        <title>Evolution of Hrp T3SS in non-pathogenic Pseudomonas fluorescens.</title>
        <authorList>
            <person name="Liao K."/>
            <person name="Wei H."/>
            <person name="Gu Y."/>
        </authorList>
    </citation>
    <scope>NUCLEOTIDE SEQUENCE [LARGE SCALE GENOMIC DNA]</scope>
    <source>
        <strain evidence="2 3">FP2043</strain>
    </source>
</reference>
<evidence type="ECO:0000313" key="3">
    <source>
        <dbReference type="Proteomes" id="UP001236748"/>
    </source>
</evidence>
<name>A0ABY9FMF9_9PSED</name>
<organism evidence="2 3">
    <name type="scientific">Pseudomonas lurida</name>
    <dbReference type="NCBI Taxonomy" id="244566"/>
    <lineage>
        <taxon>Bacteria</taxon>
        <taxon>Pseudomonadati</taxon>
        <taxon>Pseudomonadota</taxon>
        <taxon>Gammaproteobacteria</taxon>
        <taxon>Pseudomonadales</taxon>
        <taxon>Pseudomonadaceae</taxon>
        <taxon>Pseudomonas</taxon>
    </lineage>
</organism>
<sequence>MFATSFGLEEGYFYTLRKIPRRDVNKKLGNFSDYKKEHEIAIPNGIDTKDILGATPVHDDGTHKGYSLVNPDRNNS</sequence>
<protein>
    <submittedName>
        <fullName evidence="2">Uncharacterized protein</fullName>
    </submittedName>
</protein>